<evidence type="ECO:0000313" key="1">
    <source>
        <dbReference type="EMBL" id="MFD1051267.1"/>
    </source>
</evidence>
<dbReference type="EMBL" id="JBHTIS010003457">
    <property type="protein sequence ID" value="MFD1051267.1"/>
    <property type="molecule type" value="Genomic_DNA"/>
</dbReference>
<name>A0ABW3MM07_9PSEU</name>
<dbReference type="Proteomes" id="UP001597045">
    <property type="component" value="Unassembled WGS sequence"/>
</dbReference>
<protein>
    <submittedName>
        <fullName evidence="1">Uncharacterized protein</fullName>
    </submittedName>
</protein>
<feature type="non-terminal residue" evidence="1">
    <location>
        <position position="1"/>
    </location>
</feature>
<reference evidence="2" key="1">
    <citation type="journal article" date="2019" name="Int. J. Syst. Evol. Microbiol.">
        <title>The Global Catalogue of Microorganisms (GCM) 10K type strain sequencing project: providing services to taxonomists for standard genome sequencing and annotation.</title>
        <authorList>
            <consortium name="The Broad Institute Genomics Platform"/>
            <consortium name="The Broad Institute Genome Sequencing Center for Infectious Disease"/>
            <person name="Wu L."/>
            <person name="Ma J."/>
        </authorList>
    </citation>
    <scope>NUCLEOTIDE SEQUENCE [LARGE SCALE GENOMIC DNA]</scope>
    <source>
        <strain evidence="2">JCM 31486</strain>
    </source>
</reference>
<gene>
    <name evidence="1" type="ORF">ACFQ1S_39880</name>
</gene>
<proteinExistence type="predicted"/>
<evidence type="ECO:0000313" key="2">
    <source>
        <dbReference type="Proteomes" id="UP001597045"/>
    </source>
</evidence>
<keyword evidence="2" id="KW-1185">Reference proteome</keyword>
<accession>A0ABW3MM07</accession>
<comment type="caution">
    <text evidence="1">The sequence shown here is derived from an EMBL/GenBank/DDBJ whole genome shotgun (WGS) entry which is preliminary data.</text>
</comment>
<sequence>GRAAAPDPYVDQRRPGELAQRTQLVPLAHHADLMTEDVDLVFTGTAYVRASATAKRYREWPYCRDELVEVHRRHWPDAPFREPRFVFAIGTYTGPGALPFFHKLNLLHHVDRIRGYEFDVAVARHPLPSVRLPAPRSEGLPLRDSI</sequence>
<organism evidence="1 2">
    <name type="scientific">Kibdelosporangium lantanae</name>
    <dbReference type="NCBI Taxonomy" id="1497396"/>
    <lineage>
        <taxon>Bacteria</taxon>
        <taxon>Bacillati</taxon>
        <taxon>Actinomycetota</taxon>
        <taxon>Actinomycetes</taxon>
        <taxon>Pseudonocardiales</taxon>
        <taxon>Pseudonocardiaceae</taxon>
        <taxon>Kibdelosporangium</taxon>
    </lineage>
</organism>